<sequence>MLATLYQELCRATKSDNISINGCLLLLQSWVWWRLPFLHPRVNDPYIFPLITRWNYKSSYVRLPEQLEDIRLLLDQRSKAELVAYFFKT</sequence>
<protein>
    <recommendedName>
        <fullName evidence="1">Aminotransferase-like plant mobile domain-containing protein</fullName>
    </recommendedName>
</protein>
<keyword evidence="3" id="KW-1185">Reference proteome</keyword>
<dbReference type="Pfam" id="PF10536">
    <property type="entry name" value="PMD"/>
    <property type="match status" value="1"/>
</dbReference>
<dbReference type="PANTHER" id="PTHR46033">
    <property type="entry name" value="PROTEIN MAIN-LIKE 2"/>
    <property type="match status" value="1"/>
</dbReference>
<dbReference type="InterPro" id="IPR019557">
    <property type="entry name" value="AminoTfrase-like_pln_mobile"/>
</dbReference>
<comment type="caution">
    <text evidence="2">The sequence shown here is derived from an EMBL/GenBank/DDBJ whole genome shotgun (WGS) entry which is preliminary data.</text>
</comment>
<dbReference type="InterPro" id="IPR044824">
    <property type="entry name" value="MAIN-like"/>
</dbReference>
<organism evidence="2 3">
    <name type="scientific">Gossypium arboreum</name>
    <name type="common">Tree cotton</name>
    <name type="synonym">Gossypium nanking</name>
    <dbReference type="NCBI Taxonomy" id="29729"/>
    <lineage>
        <taxon>Eukaryota</taxon>
        <taxon>Viridiplantae</taxon>
        <taxon>Streptophyta</taxon>
        <taxon>Embryophyta</taxon>
        <taxon>Tracheophyta</taxon>
        <taxon>Spermatophyta</taxon>
        <taxon>Magnoliopsida</taxon>
        <taxon>eudicotyledons</taxon>
        <taxon>Gunneridae</taxon>
        <taxon>Pentapetalae</taxon>
        <taxon>rosids</taxon>
        <taxon>malvids</taxon>
        <taxon>Malvales</taxon>
        <taxon>Malvaceae</taxon>
        <taxon>Malvoideae</taxon>
        <taxon>Gossypium</taxon>
    </lineage>
</organism>
<reference evidence="2 3" key="1">
    <citation type="submission" date="2023-03" db="EMBL/GenBank/DDBJ databases">
        <title>WGS of Gossypium arboreum.</title>
        <authorList>
            <person name="Yu D."/>
        </authorList>
    </citation>
    <scope>NUCLEOTIDE SEQUENCE [LARGE SCALE GENOMIC DNA]</scope>
    <source>
        <tissue evidence="2">Leaf</tissue>
    </source>
</reference>
<proteinExistence type="predicted"/>
<evidence type="ECO:0000313" key="3">
    <source>
        <dbReference type="Proteomes" id="UP001358586"/>
    </source>
</evidence>
<accession>A0ABR0PGS5</accession>
<evidence type="ECO:0000259" key="1">
    <source>
        <dbReference type="Pfam" id="PF10536"/>
    </source>
</evidence>
<dbReference type="PANTHER" id="PTHR46033:SF8">
    <property type="entry name" value="PROTEIN MAINTENANCE OF MERISTEMS-LIKE"/>
    <property type="match status" value="1"/>
</dbReference>
<dbReference type="EMBL" id="JARKNE010000007">
    <property type="protein sequence ID" value="KAK5820375.1"/>
    <property type="molecule type" value="Genomic_DNA"/>
</dbReference>
<feature type="domain" description="Aminotransferase-like plant mobile" evidence="1">
    <location>
        <begin position="1"/>
        <end position="79"/>
    </location>
</feature>
<name>A0ABR0PGS5_GOSAR</name>
<evidence type="ECO:0000313" key="2">
    <source>
        <dbReference type="EMBL" id="KAK5820375.1"/>
    </source>
</evidence>
<gene>
    <name evidence="2" type="ORF">PVK06_025422</name>
</gene>
<dbReference type="Proteomes" id="UP001358586">
    <property type="component" value="Chromosome 7"/>
</dbReference>